<dbReference type="AlphaFoldDB" id="A0A0D0D608"/>
<dbReference type="OrthoDB" id="2736611at2759"/>
<proteinExistence type="predicted"/>
<evidence type="ECO:0000313" key="2">
    <source>
        <dbReference type="EMBL" id="KIK75504.1"/>
    </source>
</evidence>
<dbReference type="InterPro" id="IPR058503">
    <property type="entry name" value="DUF8190"/>
</dbReference>
<reference evidence="2 3" key="1">
    <citation type="submission" date="2014-04" db="EMBL/GenBank/DDBJ databases">
        <authorList>
            <consortium name="DOE Joint Genome Institute"/>
            <person name="Kuo A."/>
            <person name="Kohler A."/>
            <person name="Jargeat P."/>
            <person name="Nagy L.G."/>
            <person name="Floudas D."/>
            <person name="Copeland A."/>
            <person name="Barry K.W."/>
            <person name="Cichocki N."/>
            <person name="Veneault-Fourrey C."/>
            <person name="LaButti K."/>
            <person name="Lindquist E.A."/>
            <person name="Lipzen A."/>
            <person name="Lundell T."/>
            <person name="Morin E."/>
            <person name="Murat C."/>
            <person name="Sun H."/>
            <person name="Tunlid A."/>
            <person name="Henrissat B."/>
            <person name="Grigoriev I.V."/>
            <person name="Hibbett D.S."/>
            <person name="Martin F."/>
            <person name="Nordberg H.P."/>
            <person name="Cantor M.N."/>
            <person name="Hua S.X."/>
        </authorList>
    </citation>
    <scope>NUCLEOTIDE SEQUENCE [LARGE SCALE GENOMIC DNA]</scope>
    <source>
        <strain evidence="2 3">Ve08.2h10</strain>
    </source>
</reference>
<dbReference type="Pfam" id="PF26608">
    <property type="entry name" value="DUF8190"/>
    <property type="match status" value="1"/>
</dbReference>
<keyword evidence="3" id="KW-1185">Reference proteome</keyword>
<organism evidence="2 3">
    <name type="scientific">Paxillus rubicundulus Ve08.2h10</name>
    <dbReference type="NCBI Taxonomy" id="930991"/>
    <lineage>
        <taxon>Eukaryota</taxon>
        <taxon>Fungi</taxon>
        <taxon>Dikarya</taxon>
        <taxon>Basidiomycota</taxon>
        <taxon>Agaricomycotina</taxon>
        <taxon>Agaricomycetes</taxon>
        <taxon>Agaricomycetidae</taxon>
        <taxon>Boletales</taxon>
        <taxon>Paxilineae</taxon>
        <taxon>Paxillaceae</taxon>
        <taxon>Paxillus</taxon>
    </lineage>
</organism>
<feature type="domain" description="DUF8190" evidence="1">
    <location>
        <begin position="134"/>
        <end position="254"/>
    </location>
</feature>
<accession>A0A0D0D608</accession>
<protein>
    <recommendedName>
        <fullName evidence="1">DUF8190 domain-containing protein</fullName>
    </recommendedName>
</protein>
<dbReference type="HOGENOM" id="CLU_350247_0_0_1"/>
<name>A0A0D0D608_9AGAM</name>
<dbReference type="InParanoid" id="A0A0D0D608"/>
<dbReference type="Proteomes" id="UP000054538">
    <property type="component" value="Unassembled WGS sequence"/>
</dbReference>
<evidence type="ECO:0000313" key="3">
    <source>
        <dbReference type="Proteomes" id="UP000054538"/>
    </source>
</evidence>
<evidence type="ECO:0000259" key="1">
    <source>
        <dbReference type="Pfam" id="PF26608"/>
    </source>
</evidence>
<sequence>MADTQQAQSEPYQVGDIPEELHAEDGIRQEEVQERLVNTRQTEQSYMEAFHRMTSERVKLSTLRREYERGHIQTAMQRLRRRAHVEVDEEFLHDKGDADLAWGATEHYLDYCLLVSGKKGLHAILPTSTRDPSYSFTLDLEHSKKLWKARHADLGFDPAGRMLFIGTYHQEDVWLAMVPRSFTQEDVLDDEERIHDEEANMARLEAPRTAMTEGHFCMMVSLLATMLSQTGYRDIYIRDQTPEELTITNMKRVTNLIGEFNVKHEMTYIQVKKLNDLLETGYDGYVEAVREEGGESWQDSFLTDNVPITLSVRYGQNQNVCQRGSKEEEATHWQRIHSYGGIRTMSIALATHIKCVPVEHWEEISVDDITRVHGEQIYDSALRTERERVDLETYPLLNERGGEKQVYDEAGFRIPRREAIIGHDVTTTGMLFGLRNIHELFHRDPENMMVEEADMPVTPHYIYPIGCLKQTGQFQAHGLFSCFSTQLDKINRALIRNDAGEEEDDDEDEIASALFQGHRASVRGIASQGYNVYVHRVRSQARFHDVQRGMMTAASTGTHMQGATHSFKAKRFYEECKDALPFERYHEKIAQGTYDQALRVENVYSIDVFRLKDRYRNGRHIFEHIIWPLTRMWAHPNVLEQVKEHVVIFKQDVLPSIVEWTTFGLCSLLKKIWTLFSDDMEQRVPISQYFIELIGALERTLNYAHTGNAKVLTKGLMNPLWLSQGLLYDGLPSLSPLVKTGTLGDIRIEEVDWPLTSKSCPQMASRRSIVYNYGQELCQVSSLVFRNHAHAPQAQMRICLTTIF</sequence>
<dbReference type="EMBL" id="KN828069">
    <property type="protein sequence ID" value="KIK75504.1"/>
    <property type="molecule type" value="Genomic_DNA"/>
</dbReference>
<gene>
    <name evidence="2" type="ORF">PAXRUDRAFT_18949</name>
</gene>
<reference evidence="3" key="2">
    <citation type="submission" date="2015-01" db="EMBL/GenBank/DDBJ databases">
        <title>Evolutionary Origins and Diversification of the Mycorrhizal Mutualists.</title>
        <authorList>
            <consortium name="DOE Joint Genome Institute"/>
            <consortium name="Mycorrhizal Genomics Consortium"/>
            <person name="Kohler A."/>
            <person name="Kuo A."/>
            <person name="Nagy L.G."/>
            <person name="Floudas D."/>
            <person name="Copeland A."/>
            <person name="Barry K.W."/>
            <person name="Cichocki N."/>
            <person name="Veneault-Fourrey C."/>
            <person name="LaButti K."/>
            <person name="Lindquist E.A."/>
            <person name="Lipzen A."/>
            <person name="Lundell T."/>
            <person name="Morin E."/>
            <person name="Murat C."/>
            <person name="Riley R."/>
            <person name="Ohm R."/>
            <person name="Sun H."/>
            <person name="Tunlid A."/>
            <person name="Henrissat B."/>
            <person name="Grigoriev I.V."/>
            <person name="Hibbett D.S."/>
            <person name="Martin F."/>
        </authorList>
    </citation>
    <scope>NUCLEOTIDE SEQUENCE [LARGE SCALE GENOMIC DNA]</scope>
    <source>
        <strain evidence="3">Ve08.2h10</strain>
    </source>
</reference>